<dbReference type="GO" id="GO:0005509">
    <property type="term" value="F:calcium ion binding"/>
    <property type="evidence" value="ECO:0007669"/>
    <property type="project" value="InterPro"/>
</dbReference>
<dbReference type="EMBL" id="JAIWYP010000011">
    <property type="protein sequence ID" value="KAH3736705.1"/>
    <property type="molecule type" value="Genomic_DNA"/>
</dbReference>
<evidence type="ECO:0000256" key="1">
    <source>
        <dbReference type="ARBA" id="ARBA00022837"/>
    </source>
</evidence>
<dbReference type="PROSITE" id="PS00018">
    <property type="entry name" value="EF_HAND_1"/>
    <property type="match status" value="1"/>
</dbReference>
<evidence type="ECO:0000259" key="3">
    <source>
        <dbReference type="PROSITE" id="PS50222"/>
    </source>
</evidence>
<evidence type="ECO:0000313" key="4">
    <source>
        <dbReference type="EMBL" id="KAH3736705.1"/>
    </source>
</evidence>
<proteinExistence type="predicted"/>
<feature type="chain" id="PRO_5039612003" description="EF-hand domain-containing protein" evidence="2">
    <location>
        <begin position="18"/>
        <end position="119"/>
    </location>
</feature>
<gene>
    <name evidence="4" type="ORF">DPMN_043278</name>
</gene>
<feature type="domain" description="EF-hand" evidence="3">
    <location>
        <begin position="61"/>
        <end position="87"/>
    </location>
</feature>
<dbReference type="PROSITE" id="PS50222">
    <property type="entry name" value="EF_HAND_2"/>
    <property type="match status" value="1"/>
</dbReference>
<feature type="signal peptide" evidence="2">
    <location>
        <begin position="1"/>
        <end position="17"/>
    </location>
</feature>
<reference evidence="4" key="2">
    <citation type="submission" date="2020-11" db="EMBL/GenBank/DDBJ databases">
        <authorList>
            <person name="McCartney M.A."/>
            <person name="Auch B."/>
            <person name="Kono T."/>
            <person name="Mallez S."/>
            <person name="Becker A."/>
            <person name="Gohl D.M."/>
            <person name="Silverstein K.A.T."/>
            <person name="Koren S."/>
            <person name="Bechman K.B."/>
            <person name="Herman A."/>
            <person name="Abrahante J.E."/>
            <person name="Garbe J."/>
        </authorList>
    </citation>
    <scope>NUCLEOTIDE SEQUENCE</scope>
    <source>
        <strain evidence="4">Duluth1</strain>
        <tissue evidence="4">Whole animal</tissue>
    </source>
</reference>
<sequence length="119" mass="13351">MTMYVLILAFVIARGRSLGVRGHVDRAGNWGVGATFTFGRKRRSAEQKFFTLSLEVDKCNFNLYDVDRDDVITKEELVAVFGDDTKTTALFEALAMLSGDGIVNREEFLYVMPRTVEGC</sequence>
<reference evidence="4" key="1">
    <citation type="journal article" date="2019" name="bioRxiv">
        <title>The Genome of the Zebra Mussel, Dreissena polymorpha: A Resource for Invasive Species Research.</title>
        <authorList>
            <person name="McCartney M.A."/>
            <person name="Auch B."/>
            <person name="Kono T."/>
            <person name="Mallez S."/>
            <person name="Zhang Y."/>
            <person name="Obille A."/>
            <person name="Becker A."/>
            <person name="Abrahante J.E."/>
            <person name="Garbe J."/>
            <person name="Badalamenti J.P."/>
            <person name="Herman A."/>
            <person name="Mangelson H."/>
            <person name="Liachko I."/>
            <person name="Sullivan S."/>
            <person name="Sone E.D."/>
            <person name="Koren S."/>
            <person name="Silverstein K.A.T."/>
            <person name="Beckman K.B."/>
            <person name="Gohl D.M."/>
        </authorList>
    </citation>
    <scope>NUCLEOTIDE SEQUENCE</scope>
    <source>
        <strain evidence="4">Duluth1</strain>
        <tissue evidence="4">Whole animal</tissue>
    </source>
</reference>
<dbReference type="SUPFAM" id="SSF47473">
    <property type="entry name" value="EF-hand"/>
    <property type="match status" value="1"/>
</dbReference>
<organism evidence="4 5">
    <name type="scientific">Dreissena polymorpha</name>
    <name type="common">Zebra mussel</name>
    <name type="synonym">Mytilus polymorpha</name>
    <dbReference type="NCBI Taxonomy" id="45954"/>
    <lineage>
        <taxon>Eukaryota</taxon>
        <taxon>Metazoa</taxon>
        <taxon>Spiralia</taxon>
        <taxon>Lophotrochozoa</taxon>
        <taxon>Mollusca</taxon>
        <taxon>Bivalvia</taxon>
        <taxon>Autobranchia</taxon>
        <taxon>Heteroconchia</taxon>
        <taxon>Euheterodonta</taxon>
        <taxon>Imparidentia</taxon>
        <taxon>Neoheterodontei</taxon>
        <taxon>Myida</taxon>
        <taxon>Dreissenoidea</taxon>
        <taxon>Dreissenidae</taxon>
        <taxon>Dreissena</taxon>
    </lineage>
</organism>
<dbReference type="AlphaFoldDB" id="A0A9D4HVG0"/>
<dbReference type="InterPro" id="IPR002048">
    <property type="entry name" value="EF_hand_dom"/>
</dbReference>
<dbReference type="InterPro" id="IPR011992">
    <property type="entry name" value="EF-hand-dom_pair"/>
</dbReference>
<dbReference type="Gene3D" id="1.10.238.10">
    <property type="entry name" value="EF-hand"/>
    <property type="match status" value="1"/>
</dbReference>
<evidence type="ECO:0000256" key="2">
    <source>
        <dbReference type="SAM" id="SignalP"/>
    </source>
</evidence>
<dbReference type="InterPro" id="IPR018247">
    <property type="entry name" value="EF_Hand_1_Ca_BS"/>
</dbReference>
<keyword evidence="1" id="KW-0106">Calcium</keyword>
<keyword evidence="2" id="KW-0732">Signal</keyword>
<keyword evidence="5" id="KW-1185">Reference proteome</keyword>
<comment type="caution">
    <text evidence="4">The sequence shown here is derived from an EMBL/GenBank/DDBJ whole genome shotgun (WGS) entry which is preliminary data.</text>
</comment>
<evidence type="ECO:0000313" key="5">
    <source>
        <dbReference type="Proteomes" id="UP000828390"/>
    </source>
</evidence>
<dbReference type="Proteomes" id="UP000828390">
    <property type="component" value="Unassembled WGS sequence"/>
</dbReference>
<name>A0A9D4HVG0_DREPO</name>
<accession>A0A9D4HVG0</accession>
<protein>
    <recommendedName>
        <fullName evidence="3">EF-hand domain-containing protein</fullName>
    </recommendedName>
</protein>